<dbReference type="PROSITE" id="PS50043">
    <property type="entry name" value="HTH_LUXR_2"/>
    <property type="match status" value="1"/>
</dbReference>
<dbReference type="PRINTS" id="PR00038">
    <property type="entry name" value="HTHLUXR"/>
</dbReference>
<dbReference type="SUPFAM" id="SSF48452">
    <property type="entry name" value="TPR-like"/>
    <property type="match status" value="1"/>
</dbReference>
<dbReference type="PANTHER" id="PTHR16305">
    <property type="entry name" value="TESTICULAR SOLUBLE ADENYLYL CYCLASE"/>
    <property type="match status" value="1"/>
</dbReference>
<dbReference type="InterPro" id="IPR036388">
    <property type="entry name" value="WH-like_DNA-bd_sf"/>
</dbReference>
<dbReference type="Gene3D" id="3.40.50.300">
    <property type="entry name" value="P-loop containing nucleotide triphosphate hydrolases"/>
    <property type="match status" value="1"/>
</dbReference>
<dbReference type="Gene3D" id="1.10.10.10">
    <property type="entry name" value="Winged helix-like DNA-binding domain superfamily/Winged helix DNA-binding domain"/>
    <property type="match status" value="1"/>
</dbReference>
<dbReference type="AlphaFoldDB" id="A0A2T0R2U6"/>
<dbReference type="GO" id="GO:0005524">
    <property type="term" value="F:ATP binding"/>
    <property type="evidence" value="ECO:0007669"/>
    <property type="project" value="UniProtKB-KW"/>
</dbReference>
<reference evidence="4 5" key="1">
    <citation type="submission" date="2018-03" db="EMBL/GenBank/DDBJ databases">
        <title>Genomic Encyclopedia of Archaeal and Bacterial Type Strains, Phase II (KMG-II): from individual species to whole genera.</title>
        <authorList>
            <person name="Goeker M."/>
        </authorList>
    </citation>
    <scope>NUCLEOTIDE SEQUENCE [LARGE SCALE GENOMIC DNA]</scope>
    <source>
        <strain evidence="4 5">DSM 19711</strain>
    </source>
</reference>
<sequence>MTTSTGPHDPAAVLVGRLDELTLLRGLLGQAAAGRGSGALVVGEAGLGKTALVSALAAEAAATGFRVLRCRGFRGGEGTGFAGLHELLHPVLDRVDALPARQREALEVVFGLADGAAVDRLVLSLATTGLLEEAAQAEPLLLVLEDLHWVDPSSTETLVSLPRRLDGARALVLATTRPDPSRPSPARDFPHVVRLGPLPPREAKALLSARRPDLPARVRAQVLEESLGNPLALTELATQWTRTGGADGGHRVSMSRRLEQAFLGEVHGLPAGTRRALLVVAAGQDASRPEVLGALDLLGLGEQDLAPAERVGLLGSEGDRFLFRHPLVGSALYDGAGSAERSQAHTALARAVPSPARRVQHRAAAVTGWDAGVAAELADVAEAVFRQGATAEASTLWRRASALTPQPQDRARLLSSAAEAARQAGASVDAAALLTQVRAVVAPTQFEVVRRAARTDWLLSMTADHRGRSTLDLVDLARGLPGSADRVEVLVWAATKCSVLQEPDDVRAAVRSALAGEDPGSSLRRIGLALVDPRAPLDVATFERFRTEVQDVDGVLLNCLAFSAEDAGDLVVAETCWSSAVDAFHASGRAGDETIALCGRATPRVTAGDLAGGLADAEQALRLSRELDLPVVAAMAAAVVARARAWGGERDRALQALRQAEALPAAAPFARVAASAAWAAGVLALTDGRYADALRELTGTAANASVALWAGGDLAEAAVRTGRPDAVHDWLRTASDVVRVSGSVHLELLLERSRALLADDGTAEQHFRAALELGRRGGTGLDVARTRLHHGEWLRRQRRITEAREQLVEALRFFEEHLVLPLAERARVELRAAGGADDAGADAGPARDLAVRSLTAQELMVAVLAAQGLSNREIADQVYLSHRTVGSHLHHAFAKLQVNRRSHLADALAGRV</sequence>
<dbReference type="CDD" id="cd06170">
    <property type="entry name" value="LuxR_C_like"/>
    <property type="match status" value="1"/>
</dbReference>
<dbReference type="SUPFAM" id="SSF52540">
    <property type="entry name" value="P-loop containing nucleoside triphosphate hydrolases"/>
    <property type="match status" value="1"/>
</dbReference>
<evidence type="ECO:0000256" key="2">
    <source>
        <dbReference type="ARBA" id="ARBA00022840"/>
    </source>
</evidence>
<evidence type="ECO:0000256" key="1">
    <source>
        <dbReference type="ARBA" id="ARBA00022741"/>
    </source>
</evidence>
<evidence type="ECO:0000259" key="3">
    <source>
        <dbReference type="PROSITE" id="PS50043"/>
    </source>
</evidence>
<protein>
    <submittedName>
        <fullName evidence="4">Regulatory LuxR family protein</fullName>
    </submittedName>
</protein>
<dbReference type="InterPro" id="IPR041664">
    <property type="entry name" value="AAA_16"/>
</dbReference>
<accession>A0A2T0R2U6</accession>
<dbReference type="SMART" id="SM00382">
    <property type="entry name" value="AAA"/>
    <property type="match status" value="1"/>
</dbReference>
<dbReference type="Proteomes" id="UP000238083">
    <property type="component" value="Unassembled WGS sequence"/>
</dbReference>
<dbReference type="GO" id="GO:0003677">
    <property type="term" value="F:DNA binding"/>
    <property type="evidence" value="ECO:0007669"/>
    <property type="project" value="InterPro"/>
</dbReference>
<comment type="caution">
    <text evidence="4">The sequence shown here is derived from an EMBL/GenBank/DDBJ whole genome shotgun (WGS) entry which is preliminary data.</text>
</comment>
<dbReference type="PROSITE" id="PS00622">
    <property type="entry name" value="HTH_LUXR_1"/>
    <property type="match status" value="1"/>
</dbReference>
<keyword evidence="5" id="KW-1185">Reference proteome</keyword>
<dbReference type="SMART" id="SM00421">
    <property type="entry name" value="HTH_LUXR"/>
    <property type="match status" value="1"/>
</dbReference>
<dbReference type="GO" id="GO:0006355">
    <property type="term" value="P:regulation of DNA-templated transcription"/>
    <property type="evidence" value="ECO:0007669"/>
    <property type="project" value="InterPro"/>
</dbReference>
<dbReference type="Gene3D" id="1.25.40.10">
    <property type="entry name" value="Tetratricopeptide repeat domain"/>
    <property type="match status" value="1"/>
</dbReference>
<feature type="domain" description="HTH luxR-type" evidence="3">
    <location>
        <begin position="847"/>
        <end position="912"/>
    </location>
</feature>
<dbReference type="Pfam" id="PF13191">
    <property type="entry name" value="AAA_16"/>
    <property type="match status" value="1"/>
</dbReference>
<keyword evidence="1" id="KW-0547">Nucleotide-binding</keyword>
<organism evidence="4 5">
    <name type="scientific">Kineococcus rhizosphaerae</name>
    <dbReference type="NCBI Taxonomy" id="559628"/>
    <lineage>
        <taxon>Bacteria</taxon>
        <taxon>Bacillati</taxon>
        <taxon>Actinomycetota</taxon>
        <taxon>Actinomycetes</taxon>
        <taxon>Kineosporiales</taxon>
        <taxon>Kineosporiaceae</taxon>
        <taxon>Kineococcus</taxon>
    </lineage>
</organism>
<dbReference type="SUPFAM" id="SSF46894">
    <property type="entry name" value="C-terminal effector domain of the bipartite response regulators"/>
    <property type="match status" value="1"/>
</dbReference>
<keyword evidence="2" id="KW-0067">ATP-binding</keyword>
<dbReference type="InterPro" id="IPR027417">
    <property type="entry name" value="P-loop_NTPase"/>
</dbReference>
<gene>
    <name evidence="4" type="ORF">CLV37_107210</name>
</gene>
<dbReference type="PANTHER" id="PTHR16305:SF35">
    <property type="entry name" value="TRANSCRIPTIONAL ACTIVATOR DOMAIN"/>
    <property type="match status" value="1"/>
</dbReference>
<dbReference type="Pfam" id="PF00196">
    <property type="entry name" value="GerE"/>
    <property type="match status" value="1"/>
</dbReference>
<dbReference type="RefSeq" id="WP_106211793.1">
    <property type="nucleotide sequence ID" value="NZ_PVZF01000007.1"/>
</dbReference>
<dbReference type="EMBL" id="PVZF01000007">
    <property type="protein sequence ID" value="PRY14091.1"/>
    <property type="molecule type" value="Genomic_DNA"/>
</dbReference>
<dbReference type="GO" id="GO:0005737">
    <property type="term" value="C:cytoplasm"/>
    <property type="evidence" value="ECO:0007669"/>
    <property type="project" value="TreeGrafter"/>
</dbReference>
<dbReference type="InterPro" id="IPR000792">
    <property type="entry name" value="Tscrpt_reg_LuxR_C"/>
</dbReference>
<name>A0A2T0R2U6_9ACTN</name>
<proteinExistence type="predicted"/>
<dbReference type="InterPro" id="IPR011990">
    <property type="entry name" value="TPR-like_helical_dom_sf"/>
</dbReference>
<dbReference type="InterPro" id="IPR016032">
    <property type="entry name" value="Sig_transdc_resp-reg_C-effctor"/>
</dbReference>
<evidence type="ECO:0000313" key="5">
    <source>
        <dbReference type="Proteomes" id="UP000238083"/>
    </source>
</evidence>
<dbReference type="GO" id="GO:0004016">
    <property type="term" value="F:adenylate cyclase activity"/>
    <property type="evidence" value="ECO:0007669"/>
    <property type="project" value="TreeGrafter"/>
</dbReference>
<dbReference type="InterPro" id="IPR003593">
    <property type="entry name" value="AAA+_ATPase"/>
</dbReference>
<dbReference type="OrthoDB" id="3514764at2"/>
<evidence type="ECO:0000313" key="4">
    <source>
        <dbReference type="EMBL" id="PRY14091.1"/>
    </source>
</evidence>